<protein>
    <submittedName>
        <fullName evidence="1">Uncharacterized protein</fullName>
    </submittedName>
</protein>
<dbReference type="Proteomes" id="UP000290092">
    <property type="component" value="Unassembled WGS sequence"/>
</dbReference>
<keyword evidence="2" id="KW-1185">Reference proteome</keyword>
<accession>A0AAX2AGH7</accession>
<dbReference type="KEGG" id="amyt:AMYT_0658"/>
<evidence type="ECO:0000313" key="1">
    <source>
        <dbReference type="EMBL" id="RXK15306.1"/>
    </source>
</evidence>
<comment type="caution">
    <text evidence="1">The sequence shown here is derived from an EMBL/GenBank/DDBJ whole genome shotgun (WGS) entry which is preliminary data.</text>
</comment>
<organism evidence="1 2">
    <name type="scientific">Malaciobacter mytili LMG 24559</name>
    <dbReference type="NCBI Taxonomy" id="1032238"/>
    <lineage>
        <taxon>Bacteria</taxon>
        <taxon>Pseudomonadati</taxon>
        <taxon>Campylobacterota</taxon>
        <taxon>Epsilonproteobacteria</taxon>
        <taxon>Campylobacterales</taxon>
        <taxon>Arcobacteraceae</taxon>
        <taxon>Malaciobacter</taxon>
    </lineage>
</organism>
<gene>
    <name evidence="1" type="ORF">CP985_09090</name>
</gene>
<reference evidence="1 2" key="1">
    <citation type="submission" date="2017-09" db="EMBL/GenBank/DDBJ databases">
        <title>Genomics of the genus Arcobacter.</title>
        <authorList>
            <person name="Perez-Cataluna A."/>
            <person name="Figueras M.J."/>
            <person name="Salas-Masso N."/>
        </authorList>
    </citation>
    <scope>NUCLEOTIDE SEQUENCE [LARGE SCALE GENOMIC DNA]</scope>
    <source>
        <strain evidence="1 2">CECT 7386</strain>
    </source>
</reference>
<dbReference type="EMBL" id="NXID01000031">
    <property type="protein sequence ID" value="RXK15306.1"/>
    <property type="molecule type" value="Genomic_DNA"/>
</dbReference>
<name>A0AAX2AGH7_9BACT</name>
<proteinExistence type="predicted"/>
<dbReference type="RefSeq" id="WP_114841130.1">
    <property type="nucleotide sequence ID" value="NZ_CP031219.1"/>
</dbReference>
<evidence type="ECO:0000313" key="2">
    <source>
        <dbReference type="Proteomes" id="UP000290092"/>
    </source>
</evidence>
<sequence length="203" mass="23480">MSAVIQPKDFSNFIVETFNIKSGSMLTVMNISKKIESLSDPLEFIQYAEQTVSCQKLQFLTGYQKFLKVFNDYIKSKLQLNPKAEGQIAEFSDKLTKRLTDIAIQIHYLLQVNGHPFSCYIRTFEKNLNNKQIEVCKDIGTWEEVYKMALNSSYNLQRDILDICYKKAMLKINANIEIENKNKGVIKICNLISKEILVFKNNV</sequence>
<dbReference type="AlphaFoldDB" id="A0AAX2AGH7"/>